<dbReference type="InterPro" id="IPR043133">
    <property type="entry name" value="GTP-CH-I_C/QueF"/>
</dbReference>
<dbReference type="InterPro" id="IPR006157">
    <property type="entry name" value="FolB_dom"/>
</dbReference>
<dbReference type="SUPFAM" id="SSF55620">
    <property type="entry name" value="Tetrahydrobiopterin biosynthesis enzymes-like"/>
    <property type="match status" value="1"/>
</dbReference>
<name>A0ABP9P2Z3_9BACT</name>
<evidence type="ECO:0000256" key="1">
    <source>
        <dbReference type="ARBA" id="ARBA00001353"/>
    </source>
</evidence>
<evidence type="ECO:0000256" key="3">
    <source>
        <dbReference type="ARBA" id="ARBA00005708"/>
    </source>
</evidence>
<proteinExistence type="inferred from homology"/>
<dbReference type="SMART" id="SM00905">
    <property type="entry name" value="FolB"/>
    <property type="match status" value="1"/>
</dbReference>
<dbReference type="RefSeq" id="WP_345736373.1">
    <property type="nucleotide sequence ID" value="NZ_BAABIA010000004.1"/>
</dbReference>
<evidence type="ECO:0000256" key="2">
    <source>
        <dbReference type="ARBA" id="ARBA00005013"/>
    </source>
</evidence>
<dbReference type="EC" id="4.1.2.25" evidence="4"/>
<accession>A0ABP9P2Z3</accession>
<dbReference type="EMBL" id="BAABIA010000004">
    <property type="protein sequence ID" value="GAA5139888.1"/>
    <property type="molecule type" value="Genomic_DNA"/>
</dbReference>
<evidence type="ECO:0000256" key="4">
    <source>
        <dbReference type="ARBA" id="ARBA00013043"/>
    </source>
</evidence>
<dbReference type="PANTHER" id="PTHR42844:SF1">
    <property type="entry name" value="DIHYDRONEOPTERIN ALDOLASE 1-RELATED"/>
    <property type="match status" value="1"/>
</dbReference>
<comment type="pathway">
    <text evidence="2">Cofactor biosynthesis; tetrahydrofolate biosynthesis; 2-amino-4-hydroxy-6-hydroxymethyl-7,8-dihydropteridine diphosphate from 7,8-dihydroneopterin triphosphate: step 3/4.</text>
</comment>
<keyword evidence="5" id="KW-0289">Folate biosynthesis</keyword>
<dbReference type="PANTHER" id="PTHR42844">
    <property type="entry name" value="DIHYDRONEOPTERIN ALDOLASE 1-RELATED"/>
    <property type="match status" value="1"/>
</dbReference>
<evidence type="ECO:0000313" key="9">
    <source>
        <dbReference type="EMBL" id="GAA5139888.1"/>
    </source>
</evidence>
<evidence type="ECO:0000256" key="5">
    <source>
        <dbReference type="ARBA" id="ARBA00022909"/>
    </source>
</evidence>
<feature type="domain" description="Dihydroneopterin aldolase/epimerase" evidence="8">
    <location>
        <begin position="10"/>
        <end position="119"/>
    </location>
</feature>
<organism evidence="9 10">
    <name type="scientific">Prosthecobacter algae</name>
    <dbReference type="NCBI Taxonomy" id="1144682"/>
    <lineage>
        <taxon>Bacteria</taxon>
        <taxon>Pseudomonadati</taxon>
        <taxon>Verrucomicrobiota</taxon>
        <taxon>Verrucomicrobiia</taxon>
        <taxon>Verrucomicrobiales</taxon>
        <taxon>Verrucomicrobiaceae</taxon>
        <taxon>Prosthecobacter</taxon>
    </lineage>
</organism>
<dbReference type="NCBIfam" id="TIGR00526">
    <property type="entry name" value="folB_dom"/>
    <property type="match status" value="1"/>
</dbReference>
<sequence length="120" mass="13017">MSSPAPADEILIHGLDLPVQIGVPEEERAAWQTLQADITLRVATKFEDMGDNLELTTDYSAVATRLRALAAARPRQLIETLAAEIAACALSEFGAKSVTVQLRKRILPGCDHVAVRLTRP</sequence>
<dbReference type="Pfam" id="PF02152">
    <property type="entry name" value="FolB"/>
    <property type="match status" value="1"/>
</dbReference>
<keyword evidence="6" id="KW-0456">Lyase</keyword>
<gene>
    <name evidence="9" type="ORF">GCM10023213_21390</name>
</gene>
<evidence type="ECO:0000313" key="10">
    <source>
        <dbReference type="Proteomes" id="UP001499852"/>
    </source>
</evidence>
<reference evidence="10" key="1">
    <citation type="journal article" date="2019" name="Int. J. Syst. Evol. Microbiol.">
        <title>The Global Catalogue of Microorganisms (GCM) 10K type strain sequencing project: providing services to taxonomists for standard genome sequencing and annotation.</title>
        <authorList>
            <consortium name="The Broad Institute Genomics Platform"/>
            <consortium name="The Broad Institute Genome Sequencing Center for Infectious Disease"/>
            <person name="Wu L."/>
            <person name="Ma J."/>
        </authorList>
    </citation>
    <scope>NUCLEOTIDE SEQUENCE [LARGE SCALE GENOMIC DNA]</scope>
    <source>
        <strain evidence="10">JCM 18053</strain>
    </source>
</reference>
<evidence type="ECO:0000256" key="7">
    <source>
        <dbReference type="ARBA" id="ARBA00032903"/>
    </source>
</evidence>
<comment type="caution">
    <text evidence="9">The sequence shown here is derived from an EMBL/GenBank/DDBJ whole genome shotgun (WGS) entry which is preliminary data.</text>
</comment>
<protein>
    <recommendedName>
        <fullName evidence="4">dihydroneopterin aldolase</fullName>
        <ecNumber evidence="4">4.1.2.25</ecNumber>
    </recommendedName>
    <alternativeName>
        <fullName evidence="7">7,8-dihydroneopterin aldolase</fullName>
    </alternativeName>
</protein>
<evidence type="ECO:0000259" key="8">
    <source>
        <dbReference type="SMART" id="SM00905"/>
    </source>
</evidence>
<dbReference type="Gene3D" id="3.30.1130.10">
    <property type="match status" value="1"/>
</dbReference>
<dbReference type="Proteomes" id="UP001499852">
    <property type="component" value="Unassembled WGS sequence"/>
</dbReference>
<keyword evidence="10" id="KW-1185">Reference proteome</keyword>
<dbReference type="InterPro" id="IPR006156">
    <property type="entry name" value="Dihydroneopterin_aldolase"/>
</dbReference>
<comment type="similarity">
    <text evidence="3">Belongs to the DHNA family.</text>
</comment>
<comment type="catalytic activity">
    <reaction evidence="1">
        <text>7,8-dihydroneopterin = 6-hydroxymethyl-7,8-dihydropterin + glycolaldehyde</text>
        <dbReference type="Rhea" id="RHEA:10540"/>
        <dbReference type="ChEBI" id="CHEBI:17001"/>
        <dbReference type="ChEBI" id="CHEBI:17071"/>
        <dbReference type="ChEBI" id="CHEBI:44841"/>
        <dbReference type="EC" id="4.1.2.25"/>
    </reaction>
</comment>
<evidence type="ECO:0000256" key="6">
    <source>
        <dbReference type="ARBA" id="ARBA00023239"/>
    </source>
</evidence>